<proteinExistence type="inferred from homology"/>
<evidence type="ECO:0000256" key="4">
    <source>
        <dbReference type="ARBA" id="ARBA00022692"/>
    </source>
</evidence>
<keyword evidence="4 8" id="KW-0812">Transmembrane</keyword>
<comment type="similarity">
    <text evidence="2">Belongs to the V-ATPase 116 kDa subunit family.</text>
</comment>
<dbReference type="Pfam" id="PF01496">
    <property type="entry name" value="V_ATPase_I"/>
    <property type="match status" value="1"/>
</dbReference>
<dbReference type="AlphaFoldDB" id="A0AA85JX46"/>
<reference evidence="9" key="1">
    <citation type="submission" date="2022-06" db="EMBL/GenBank/DDBJ databases">
        <authorList>
            <person name="Berger JAMES D."/>
            <person name="Berger JAMES D."/>
        </authorList>
    </citation>
    <scope>NUCLEOTIDE SEQUENCE [LARGE SCALE GENOMIC DNA]</scope>
</reference>
<accession>A0AA85JX46</accession>
<keyword evidence="5 8" id="KW-1133">Transmembrane helix</keyword>
<comment type="subcellular location">
    <subcellularLocation>
        <location evidence="1">Membrane</location>
        <topology evidence="1">Multi-pass membrane protein</topology>
    </subcellularLocation>
</comment>
<dbReference type="InterPro" id="IPR002490">
    <property type="entry name" value="V-ATPase_116kDa_su"/>
</dbReference>
<evidence type="ECO:0000256" key="3">
    <source>
        <dbReference type="ARBA" id="ARBA00022448"/>
    </source>
</evidence>
<evidence type="ECO:0008006" key="11">
    <source>
        <dbReference type="Google" id="ProtNLM"/>
    </source>
</evidence>
<evidence type="ECO:0000256" key="2">
    <source>
        <dbReference type="ARBA" id="ARBA00009904"/>
    </source>
</evidence>
<evidence type="ECO:0000256" key="8">
    <source>
        <dbReference type="SAM" id="Phobius"/>
    </source>
</evidence>
<evidence type="ECO:0000256" key="5">
    <source>
        <dbReference type="ARBA" id="ARBA00022989"/>
    </source>
</evidence>
<dbReference type="WBParaSite" id="TREG1_47150.1">
    <property type="protein sequence ID" value="TREG1_47150.1"/>
    <property type="gene ID" value="TREG1_47150"/>
</dbReference>
<name>A0AA85JX46_TRIRE</name>
<organism evidence="9 10">
    <name type="scientific">Trichobilharzia regenti</name>
    <name type="common">Nasal bird schistosome</name>
    <dbReference type="NCBI Taxonomy" id="157069"/>
    <lineage>
        <taxon>Eukaryota</taxon>
        <taxon>Metazoa</taxon>
        <taxon>Spiralia</taxon>
        <taxon>Lophotrochozoa</taxon>
        <taxon>Platyhelminthes</taxon>
        <taxon>Trematoda</taxon>
        <taxon>Digenea</taxon>
        <taxon>Strigeidida</taxon>
        <taxon>Schistosomatoidea</taxon>
        <taxon>Schistosomatidae</taxon>
        <taxon>Trichobilharzia</taxon>
    </lineage>
</organism>
<dbReference type="GO" id="GO:0046961">
    <property type="term" value="F:proton-transporting ATPase activity, rotational mechanism"/>
    <property type="evidence" value="ECO:0007669"/>
    <property type="project" value="InterPro"/>
</dbReference>
<evidence type="ECO:0000256" key="7">
    <source>
        <dbReference type="ARBA" id="ARBA00023136"/>
    </source>
</evidence>
<dbReference type="GO" id="GO:0033179">
    <property type="term" value="C:proton-transporting V-type ATPase, V0 domain"/>
    <property type="evidence" value="ECO:0007669"/>
    <property type="project" value="InterPro"/>
</dbReference>
<reference evidence="10" key="2">
    <citation type="submission" date="2023-11" db="UniProtKB">
        <authorList>
            <consortium name="WormBaseParasite"/>
        </authorList>
    </citation>
    <scope>IDENTIFICATION</scope>
</reference>
<evidence type="ECO:0000313" key="9">
    <source>
        <dbReference type="Proteomes" id="UP000050795"/>
    </source>
</evidence>
<keyword evidence="9" id="KW-1185">Reference proteome</keyword>
<evidence type="ECO:0000313" key="10">
    <source>
        <dbReference type="WBParaSite" id="TREG1_47150.1"/>
    </source>
</evidence>
<sequence>MIRFSYPEDIPSLYAGQQAVQSLLMIIAVICVPWMLLSKPLILYMRHRAIMKKHYEKCSMSNFHFSFNQLH</sequence>
<feature type="transmembrane region" description="Helical" evidence="8">
    <location>
        <begin position="20"/>
        <end position="44"/>
    </location>
</feature>
<protein>
    <recommendedName>
        <fullName evidence="11">V-type proton ATPase subunit a</fullName>
    </recommendedName>
</protein>
<keyword evidence="3" id="KW-0813">Transport</keyword>
<evidence type="ECO:0000256" key="1">
    <source>
        <dbReference type="ARBA" id="ARBA00004141"/>
    </source>
</evidence>
<keyword evidence="6" id="KW-0406">Ion transport</keyword>
<evidence type="ECO:0000256" key="6">
    <source>
        <dbReference type="ARBA" id="ARBA00023065"/>
    </source>
</evidence>
<keyword evidence="7 8" id="KW-0472">Membrane</keyword>
<dbReference type="Proteomes" id="UP000050795">
    <property type="component" value="Unassembled WGS sequence"/>
</dbReference>